<evidence type="ECO:0000313" key="11">
    <source>
        <dbReference type="EMBL" id="TCJ17338.1"/>
    </source>
</evidence>
<evidence type="ECO:0000256" key="2">
    <source>
        <dbReference type="ARBA" id="ARBA00013025"/>
    </source>
</evidence>
<dbReference type="EMBL" id="SKBU01000014">
    <property type="protein sequence ID" value="TCJ17338.1"/>
    <property type="molecule type" value="Genomic_DNA"/>
</dbReference>
<evidence type="ECO:0000256" key="1">
    <source>
        <dbReference type="ARBA" id="ARBA00008276"/>
    </source>
</evidence>
<dbReference type="GO" id="GO:0005737">
    <property type="term" value="C:cytoplasm"/>
    <property type="evidence" value="ECO:0007669"/>
    <property type="project" value="TreeGrafter"/>
</dbReference>
<keyword evidence="5" id="KW-0547">Nucleotide-binding</keyword>
<dbReference type="Proteomes" id="UP000295244">
    <property type="component" value="Unassembled WGS sequence"/>
</dbReference>
<evidence type="ECO:0000256" key="4">
    <source>
        <dbReference type="ARBA" id="ARBA00022723"/>
    </source>
</evidence>
<dbReference type="InterPro" id="IPR036615">
    <property type="entry name" value="Mur_ligase_C_dom_sf"/>
</dbReference>
<dbReference type="GO" id="GO:0005524">
    <property type="term" value="F:ATP binding"/>
    <property type="evidence" value="ECO:0007669"/>
    <property type="project" value="UniProtKB-KW"/>
</dbReference>
<dbReference type="PANTHER" id="PTHR11136:SF0">
    <property type="entry name" value="DIHYDROFOLATE SYNTHETASE-RELATED"/>
    <property type="match status" value="1"/>
</dbReference>
<dbReference type="AlphaFoldDB" id="A0A4R1BJH4"/>
<dbReference type="EC" id="6.3.2.17" evidence="2"/>
<dbReference type="PANTHER" id="PTHR11136">
    <property type="entry name" value="FOLYLPOLYGLUTAMATE SYNTHASE-RELATED"/>
    <property type="match status" value="1"/>
</dbReference>
<evidence type="ECO:0000256" key="6">
    <source>
        <dbReference type="ARBA" id="ARBA00022840"/>
    </source>
</evidence>
<dbReference type="InterPro" id="IPR001645">
    <property type="entry name" value="Folylpolyglutamate_synth"/>
</dbReference>
<organism evidence="11 12">
    <name type="scientific">Rubrobacter taiwanensis</name>
    <dbReference type="NCBI Taxonomy" id="185139"/>
    <lineage>
        <taxon>Bacteria</taxon>
        <taxon>Bacillati</taxon>
        <taxon>Actinomycetota</taxon>
        <taxon>Rubrobacteria</taxon>
        <taxon>Rubrobacterales</taxon>
        <taxon>Rubrobacteraceae</taxon>
        <taxon>Rubrobacter</taxon>
    </lineage>
</organism>
<dbReference type="Gene3D" id="3.90.190.20">
    <property type="entry name" value="Mur ligase, C-terminal domain"/>
    <property type="match status" value="1"/>
</dbReference>
<name>A0A4R1BJH4_9ACTN</name>
<dbReference type="SUPFAM" id="SSF53244">
    <property type="entry name" value="MurD-like peptide ligases, peptide-binding domain"/>
    <property type="match status" value="1"/>
</dbReference>
<dbReference type="Gene3D" id="3.40.1190.10">
    <property type="entry name" value="Mur-like, catalytic domain"/>
    <property type="match status" value="1"/>
</dbReference>
<dbReference type="NCBIfam" id="TIGR01499">
    <property type="entry name" value="folC"/>
    <property type="match status" value="1"/>
</dbReference>
<keyword evidence="3" id="KW-0436">Ligase</keyword>
<evidence type="ECO:0000256" key="9">
    <source>
        <dbReference type="ARBA" id="ARBA00047493"/>
    </source>
</evidence>
<protein>
    <recommendedName>
        <fullName evidence="2">tetrahydrofolate synthase</fullName>
        <ecNumber evidence="2">6.3.2.17</ecNumber>
    </recommendedName>
    <alternativeName>
        <fullName evidence="8">Tetrahydrofolylpolyglutamate synthase</fullName>
    </alternativeName>
</protein>
<evidence type="ECO:0000256" key="5">
    <source>
        <dbReference type="ARBA" id="ARBA00022741"/>
    </source>
</evidence>
<reference evidence="11 12" key="1">
    <citation type="submission" date="2019-03" db="EMBL/GenBank/DDBJ databases">
        <title>Whole genome sequence of a novel Rubrobacter taiwanensis strain, isolated from Yellowstone National Park.</title>
        <authorList>
            <person name="Freed S."/>
            <person name="Ramaley R.F."/>
            <person name="Kyndt J.A."/>
        </authorList>
    </citation>
    <scope>NUCLEOTIDE SEQUENCE [LARGE SCALE GENOMIC DNA]</scope>
    <source>
        <strain evidence="11 12">Yellowstone</strain>
    </source>
</reference>
<evidence type="ECO:0000313" key="12">
    <source>
        <dbReference type="Proteomes" id="UP000295244"/>
    </source>
</evidence>
<dbReference type="InterPro" id="IPR004101">
    <property type="entry name" value="Mur_ligase_C"/>
</dbReference>
<comment type="similarity">
    <text evidence="1">Belongs to the folylpolyglutamate synthase family.</text>
</comment>
<evidence type="ECO:0000259" key="10">
    <source>
        <dbReference type="Pfam" id="PF02875"/>
    </source>
</evidence>
<evidence type="ECO:0000256" key="8">
    <source>
        <dbReference type="ARBA" id="ARBA00030592"/>
    </source>
</evidence>
<dbReference type="SUPFAM" id="SSF53623">
    <property type="entry name" value="MurD-like peptide ligases, catalytic domain"/>
    <property type="match status" value="1"/>
</dbReference>
<sequence>MFTGACSYEAVCGELDRRRFITMGLDRTRRLLRLLGDPQRRFRSIQVVGTNGKGTAAVVAAGALEATGVVAGAYLSPHVNSYTERVLLGDGFISEEEFAQGVGEVIRLADRHGIPASQFELLTAGAMKLFADRGLEWAVLEAGLGARYDATSAGESELLVLTNVSLDHTQQLGETVEEIAREKLAPLTKGMVLLLGTADGRVVRIARELCERTGAELAGVCAESAGPEELAGYQRRSAALGLRAAELALGRKLAPDERARAIRVVRLLPARFEVRRCGGVPVVVDGGHNPAGIRAALAAVRERFCGRPLTVVFGVLQDKDIASMLDPLREGADSLYLVEPPSERAADPEWVGRTFDPRDSAGRPGRIERDVAAALRSAVSEAQVSGGVVLVTGSLYTCARAREVL</sequence>
<keyword evidence="6" id="KW-0067">ATP-binding</keyword>
<feature type="domain" description="Mur ligase C-terminal" evidence="10">
    <location>
        <begin position="271"/>
        <end position="394"/>
    </location>
</feature>
<dbReference type="GO" id="GO:0046872">
    <property type="term" value="F:metal ion binding"/>
    <property type="evidence" value="ECO:0007669"/>
    <property type="project" value="UniProtKB-KW"/>
</dbReference>
<evidence type="ECO:0000256" key="3">
    <source>
        <dbReference type="ARBA" id="ARBA00022598"/>
    </source>
</evidence>
<dbReference type="OrthoDB" id="9809356at2"/>
<gene>
    <name evidence="11" type="ORF">E0L93_07350</name>
</gene>
<accession>A0A4R1BJH4</accession>
<dbReference type="Pfam" id="PF02875">
    <property type="entry name" value="Mur_ligase_C"/>
    <property type="match status" value="1"/>
</dbReference>
<keyword evidence="4" id="KW-0479">Metal-binding</keyword>
<dbReference type="GO" id="GO:0004326">
    <property type="term" value="F:tetrahydrofolylpolyglutamate synthase activity"/>
    <property type="evidence" value="ECO:0007669"/>
    <property type="project" value="UniProtKB-EC"/>
</dbReference>
<evidence type="ECO:0000256" key="7">
    <source>
        <dbReference type="ARBA" id="ARBA00022842"/>
    </source>
</evidence>
<keyword evidence="12" id="KW-1185">Reference proteome</keyword>
<dbReference type="InterPro" id="IPR036565">
    <property type="entry name" value="Mur-like_cat_sf"/>
</dbReference>
<comment type="catalytic activity">
    <reaction evidence="9">
        <text>(6S)-5,6,7,8-tetrahydrofolyl-(gamma-L-Glu)(n) + L-glutamate + ATP = (6S)-5,6,7,8-tetrahydrofolyl-(gamma-L-Glu)(n+1) + ADP + phosphate + H(+)</text>
        <dbReference type="Rhea" id="RHEA:10580"/>
        <dbReference type="Rhea" id="RHEA-COMP:14738"/>
        <dbReference type="Rhea" id="RHEA-COMP:14740"/>
        <dbReference type="ChEBI" id="CHEBI:15378"/>
        <dbReference type="ChEBI" id="CHEBI:29985"/>
        <dbReference type="ChEBI" id="CHEBI:30616"/>
        <dbReference type="ChEBI" id="CHEBI:43474"/>
        <dbReference type="ChEBI" id="CHEBI:141005"/>
        <dbReference type="ChEBI" id="CHEBI:456216"/>
        <dbReference type="EC" id="6.3.2.17"/>
    </reaction>
</comment>
<dbReference type="RefSeq" id="WP_132690483.1">
    <property type="nucleotide sequence ID" value="NZ_SKBU01000014.1"/>
</dbReference>
<keyword evidence="7" id="KW-0460">Magnesium</keyword>
<proteinExistence type="inferred from homology"/>
<dbReference type="GO" id="GO:0008841">
    <property type="term" value="F:dihydrofolate synthase activity"/>
    <property type="evidence" value="ECO:0007669"/>
    <property type="project" value="TreeGrafter"/>
</dbReference>
<comment type="caution">
    <text evidence="11">The sequence shown here is derived from an EMBL/GenBank/DDBJ whole genome shotgun (WGS) entry which is preliminary data.</text>
</comment>